<accession>A0ABN6XNH0</accession>
<dbReference type="EMBL" id="AP027731">
    <property type="protein sequence ID" value="BDZ46431.1"/>
    <property type="molecule type" value="Genomic_DNA"/>
</dbReference>
<protein>
    <recommendedName>
        <fullName evidence="4">HAD family phosphatase</fullName>
    </recommendedName>
</protein>
<evidence type="ECO:0000313" key="2">
    <source>
        <dbReference type="EMBL" id="BDZ46431.1"/>
    </source>
</evidence>
<dbReference type="Proteomes" id="UP001321498">
    <property type="component" value="Chromosome"/>
</dbReference>
<dbReference type="InterPro" id="IPR023198">
    <property type="entry name" value="PGP-like_dom2"/>
</dbReference>
<name>A0ABN6XNH0_9MICO</name>
<gene>
    <name evidence="2" type="ORF">GCM10025866_23400</name>
</gene>
<evidence type="ECO:0000313" key="3">
    <source>
        <dbReference type="Proteomes" id="UP001321498"/>
    </source>
</evidence>
<dbReference type="Pfam" id="PF00702">
    <property type="entry name" value="Hydrolase"/>
    <property type="match status" value="1"/>
</dbReference>
<evidence type="ECO:0008006" key="4">
    <source>
        <dbReference type="Google" id="ProtNLM"/>
    </source>
</evidence>
<organism evidence="2 3">
    <name type="scientific">Naasia aerilata</name>
    <dbReference type="NCBI Taxonomy" id="1162966"/>
    <lineage>
        <taxon>Bacteria</taxon>
        <taxon>Bacillati</taxon>
        <taxon>Actinomycetota</taxon>
        <taxon>Actinomycetes</taxon>
        <taxon>Micrococcales</taxon>
        <taxon>Microbacteriaceae</taxon>
        <taxon>Naasia</taxon>
    </lineage>
</organism>
<feature type="region of interest" description="Disordered" evidence="1">
    <location>
        <begin position="96"/>
        <end position="116"/>
    </location>
</feature>
<proteinExistence type="predicted"/>
<dbReference type="Gene3D" id="1.10.150.240">
    <property type="entry name" value="Putative phosphatase, domain 2"/>
    <property type="match status" value="1"/>
</dbReference>
<sequence>MTDSPLRAVLFDIDGTLVDSNYLHVDAWDRGLADAGIPAPVWRIHRSIGMDSKKLLEAVAGEASEEDADRAKELHSGYYKDSTDRLRPFEERANWFGPSTAWGSGWSSPRPRRRTS</sequence>
<dbReference type="InterPro" id="IPR036412">
    <property type="entry name" value="HAD-like_sf"/>
</dbReference>
<dbReference type="SUPFAM" id="SSF56784">
    <property type="entry name" value="HAD-like"/>
    <property type="match status" value="1"/>
</dbReference>
<evidence type="ECO:0000256" key="1">
    <source>
        <dbReference type="SAM" id="MobiDB-lite"/>
    </source>
</evidence>
<dbReference type="RefSeq" id="WP_286276499.1">
    <property type="nucleotide sequence ID" value="NZ_AP027731.1"/>
</dbReference>
<keyword evidence="3" id="KW-1185">Reference proteome</keyword>
<reference evidence="3" key="1">
    <citation type="journal article" date="2019" name="Int. J. Syst. Evol. Microbiol.">
        <title>The Global Catalogue of Microorganisms (GCM) 10K type strain sequencing project: providing services to taxonomists for standard genome sequencing and annotation.</title>
        <authorList>
            <consortium name="The Broad Institute Genomics Platform"/>
            <consortium name="The Broad Institute Genome Sequencing Center for Infectious Disease"/>
            <person name="Wu L."/>
            <person name="Ma J."/>
        </authorList>
    </citation>
    <scope>NUCLEOTIDE SEQUENCE [LARGE SCALE GENOMIC DNA]</scope>
    <source>
        <strain evidence="3">NBRC 108725</strain>
    </source>
</reference>